<keyword evidence="6 10" id="KW-0157">Chromophore</keyword>
<organism evidence="12 13">
    <name type="scientific">Amorphus orientalis</name>
    <dbReference type="NCBI Taxonomy" id="649198"/>
    <lineage>
        <taxon>Bacteria</taxon>
        <taxon>Pseudomonadati</taxon>
        <taxon>Pseudomonadota</taxon>
        <taxon>Alphaproteobacteria</taxon>
        <taxon>Hyphomicrobiales</taxon>
        <taxon>Amorphaceae</taxon>
        <taxon>Amorphus</taxon>
    </lineage>
</organism>
<dbReference type="Gene3D" id="1.25.40.80">
    <property type="match status" value="1"/>
</dbReference>
<dbReference type="InterPro" id="IPR005101">
    <property type="entry name" value="Cryptochr/Photolyase_FAD-bd"/>
</dbReference>
<feature type="binding site" evidence="8">
    <location>
        <begin position="244"/>
        <end position="248"/>
    </location>
    <ligand>
        <name>FAD</name>
        <dbReference type="ChEBI" id="CHEBI:57692"/>
    </ligand>
</feature>
<evidence type="ECO:0000256" key="1">
    <source>
        <dbReference type="ARBA" id="ARBA00001932"/>
    </source>
</evidence>
<name>A0AAE3VRE8_9HYPH</name>
<evidence type="ECO:0000256" key="6">
    <source>
        <dbReference type="ARBA" id="ARBA00022991"/>
    </source>
</evidence>
<dbReference type="PROSITE" id="PS51645">
    <property type="entry name" value="PHR_CRY_ALPHA_BETA"/>
    <property type="match status" value="1"/>
</dbReference>
<dbReference type="EC" id="4.1.99.3" evidence="2"/>
<evidence type="ECO:0000256" key="5">
    <source>
        <dbReference type="ARBA" id="ARBA00022827"/>
    </source>
</evidence>
<dbReference type="RefSeq" id="WP_306886151.1">
    <property type="nucleotide sequence ID" value="NZ_JAUSUL010000002.1"/>
</dbReference>
<feature type="site" description="Electron transfer via tryptophanyl radical" evidence="9">
    <location>
        <position position="371"/>
    </location>
</feature>
<comment type="similarity">
    <text evidence="10">Belongs to the DNA photolyase family.</text>
</comment>
<feature type="site" description="Electron transfer via tryptophanyl radical" evidence="9">
    <location>
        <position position="394"/>
    </location>
</feature>
<dbReference type="Pfam" id="PF00875">
    <property type="entry name" value="DNA_photolyase"/>
    <property type="match status" value="1"/>
</dbReference>
<dbReference type="InterPro" id="IPR006050">
    <property type="entry name" value="DNA_photolyase_N"/>
</dbReference>
<feature type="binding site" evidence="8">
    <location>
        <position position="232"/>
    </location>
    <ligand>
        <name>FAD</name>
        <dbReference type="ChEBI" id="CHEBI:57692"/>
    </ligand>
</feature>
<evidence type="ECO:0000256" key="8">
    <source>
        <dbReference type="PIRSR" id="PIRSR602081-1"/>
    </source>
</evidence>
<dbReference type="InterPro" id="IPR018394">
    <property type="entry name" value="DNA_photolyase_1_CS_C"/>
</dbReference>
<dbReference type="Gene3D" id="1.10.579.10">
    <property type="entry name" value="DNA Cyclobutane Dipyrimidine Photolyase, subunit A, domain 3"/>
    <property type="match status" value="1"/>
</dbReference>
<dbReference type="SUPFAM" id="SSF48173">
    <property type="entry name" value="Cryptochrome/photolyase FAD-binding domain"/>
    <property type="match status" value="1"/>
</dbReference>
<dbReference type="GO" id="GO:0009416">
    <property type="term" value="P:response to light stimulus"/>
    <property type="evidence" value="ECO:0007669"/>
    <property type="project" value="TreeGrafter"/>
</dbReference>
<dbReference type="PANTHER" id="PTHR11455:SF9">
    <property type="entry name" value="CRYPTOCHROME CIRCADIAN CLOCK 5 ISOFORM X1"/>
    <property type="match status" value="1"/>
</dbReference>
<keyword evidence="4 8" id="KW-0285">Flavoprotein</keyword>
<evidence type="ECO:0000256" key="9">
    <source>
        <dbReference type="PIRSR" id="PIRSR602081-2"/>
    </source>
</evidence>
<dbReference type="SUPFAM" id="SSF52425">
    <property type="entry name" value="Cryptochrome/photolyase, N-terminal domain"/>
    <property type="match status" value="1"/>
</dbReference>
<feature type="binding site" evidence="8">
    <location>
        <begin position="384"/>
        <end position="386"/>
    </location>
    <ligand>
        <name>FAD</name>
        <dbReference type="ChEBI" id="CHEBI:57692"/>
    </ligand>
</feature>
<comment type="caution">
    <text evidence="12">The sequence shown here is derived from an EMBL/GenBank/DDBJ whole genome shotgun (WGS) entry which is preliminary data.</text>
</comment>
<dbReference type="FunFam" id="1.10.579.10:FF:000003">
    <property type="entry name" value="Deoxyribodipyrimidine photo-lyase"/>
    <property type="match status" value="1"/>
</dbReference>
<sequence>MSASPSTRSTIIVWFRDDLRLSDNPALAEAVGTDCPVLPVFIQETRPKTLRPLGGAAKWWLHGSLKKLGRDLEKAGSRLVLLDGDPSELLPRLADEAEAQAVYWNRRYHPKACAADARLKSALKEQGLDVQSFNGSLLVEPWDVQTGEGSFYRVYSPFARAARQILDPGSPLPAPKKINAPKHWPDGCALDDLKLRPTKPDWAGGLRETWAPGEAGARERLAAFLDERLPRYKTHRDSPADEATSALSPHLRFGEISPRTVWSACSARAEDTDDSSLRGSAEKFQSELLWREFAYHLLYHLPPLEEGNVQSKFDDFPWAKTGTALSAWKKGRTGYPIVDAGMRQLWQTGWLHNRVRMIVGSFLTKDLLIDWHVGEDWFWDTLVDADAANNPASWQWVAGSGADAAPYFRVFNPVLQSKKFDPDGTYLRTFLPELAELPDEHIHEPWKAPPDILKAAGVTLGETYPEPVVDHGSARKKALAAYEEIKGQAA</sequence>
<dbReference type="GO" id="GO:0071949">
    <property type="term" value="F:FAD binding"/>
    <property type="evidence" value="ECO:0007669"/>
    <property type="project" value="TreeGrafter"/>
</dbReference>
<dbReference type="PANTHER" id="PTHR11455">
    <property type="entry name" value="CRYPTOCHROME"/>
    <property type="match status" value="1"/>
</dbReference>
<feature type="binding site" evidence="8">
    <location>
        <position position="284"/>
    </location>
    <ligand>
        <name>FAD</name>
        <dbReference type="ChEBI" id="CHEBI:57692"/>
    </ligand>
</feature>
<proteinExistence type="inferred from homology"/>
<keyword evidence="13" id="KW-1185">Reference proteome</keyword>
<dbReference type="InterPro" id="IPR036134">
    <property type="entry name" value="Crypto/Photolyase_FAD-like_sf"/>
</dbReference>
<keyword evidence="5 8" id="KW-0274">FAD</keyword>
<keyword evidence="12" id="KW-0456">Lyase</keyword>
<dbReference type="Proteomes" id="UP001229244">
    <property type="component" value="Unassembled WGS sequence"/>
</dbReference>
<comment type="cofactor">
    <cofactor evidence="8">
        <name>FAD</name>
        <dbReference type="ChEBI" id="CHEBI:57692"/>
    </cofactor>
    <text evidence="8">Binds 1 FAD per subunit.</text>
</comment>
<evidence type="ECO:0000313" key="12">
    <source>
        <dbReference type="EMBL" id="MDQ0316326.1"/>
    </source>
</evidence>
<dbReference type="Pfam" id="PF03441">
    <property type="entry name" value="FAD_binding_7"/>
    <property type="match status" value="1"/>
</dbReference>
<feature type="site" description="Electron transfer via tryptophanyl radical" evidence="9">
    <location>
        <position position="318"/>
    </location>
</feature>
<dbReference type="AlphaFoldDB" id="A0AAE3VRE8"/>
<dbReference type="InterPro" id="IPR014729">
    <property type="entry name" value="Rossmann-like_a/b/a_fold"/>
</dbReference>
<dbReference type="EMBL" id="JAUSUL010000002">
    <property type="protein sequence ID" value="MDQ0316326.1"/>
    <property type="molecule type" value="Genomic_DNA"/>
</dbReference>
<comment type="catalytic activity">
    <reaction evidence="7">
        <text>cyclobutadipyrimidine (in DNA) = 2 pyrimidine residues (in DNA).</text>
        <dbReference type="EC" id="4.1.99.3"/>
    </reaction>
</comment>
<protein>
    <recommendedName>
        <fullName evidence="3">Deoxyribodipyrimidine photo-lyase</fullName>
        <ecNumber evidence="2">4.1.99.3</ecNumber>
    </recommendedName>
</protein>
<dbReference type="InterPro" id="IPR002081">
    <property type="entry name" value="Cryptochrome/DNA_photolyase_1"/>
</dbReference>
<dbReference type="PRINTS" id="PR00147">
    <property type="entry name" value="DNAPHOTLYASE"/>
</dbReference>
<dbReference type="Gene3D" id="3.40.50.620">
    <property type="entry name" value="HUPs"/>
    <property type="match status" value="1"/>
</dbReference>
<dbReference type="GO" id="GO:0003677">
    <property type="term" value="F:DNA binding"/>
    <property type="evidence" value="ECO:0007669"/>
    <property type="project" value="TreeGrafter"/>
</dbReference>
<dbReference type="PROSITE" id="PS00394">
    <property type="entry name" value="DNA_PHOTOLYASES_1_1"/>
    <property type="match status" value="1"/>
</dbReference>
<feature type="domain" description="Photolyase/cryptochrome alpha/beta" evidence="11">
    <location>
        <begin position="9"/>
        <end position="138"/>
    </location>
</feature>
<dbReference type="GO" id="GO:0000719">
    <property type="term" value="P:photoreactive repair"/>
    <property type="evidence" value="ECO:0007669"/>
    <property type="project" value="UniProtKB-ARBA"/>
</dbReference>
<comment type="cofactor">
    <cofactor evidence="1">
        <name>(6R)-5,10-methylene-5,6,7,8-tetrahydrofolate</name>
        <dbReference type="ChEBI" id="CHEBI:15636"/>
    </cofactor>
</comment>
<dbReference type="GO" id="GO:0003904">
    <property type="term" value="F:deoxyribodipyrimidine photo-lyase activity"/>
    <property type="evidence" value="ECO:0007669"/>
    <property type="project" value="UniProtKB-EC"/>
</dbReference>
<evidence type="ECO:0000256" key="2">
    <source>
        <dbReference type="ARBA" id="ARBA00013149"/>
    </source>
</evidence>
<evidence type="ECO:0000259" key="11">
    <source>
        <dbReference type="PROSITE" id="PS51645"/>
    </source>
</evidence>
<evidence type="ECO:0000313" key="13">
    <source>
        <dbReference type="Proteomes" id="UP001229244"/>
    </source>
</evidence>
<gene>
    <name evidence="12" type="ORF">J2S73_002783</name>
</gene>
<evidence type="ECO:0000256" key="3">
    <source>
        <dbReference type="ARBA" id="ARBA00014046"/>
    </source>
</evidence>
<reference evidence="12" key="1">
    <citation type="submission" date="2023-07" db="EMBL/GenBank/DDBJ databases">
        <title>Genomic Encyclopedia of Type Strains, Phase IV (KMG-IV): sequencing the most valuable type-strain genomes for metagenomic binning, comparative biology and taxonomic classification.</title>
        <authorList>
            <person name="Goeker M."/>
        </authorList>
    </citation>
    <scope>NUCLEOTIDE SEQUENCE</scope>
    <source>
        <strain evidence="12">DSM 21202</strain>
    </source>
</reference>
<accession>A0AAE3VRE8</accession>
<dbReference type="InterPro" id="IPR036155">
    <property type="entry name" value="Crypto/Photolyase_N_sf"/>
</dbReference>
<evidence type="ECO:0000256" key="4">
    <source>
        <dbReference type="ARBA" id="ARBA00022630"/>
    </source>
</evidence>
<evidence type="ECO:0000256" key="10">
    <source>
        <dbReference type="RuleBase" id="RU004182"/>
    </source>
</evidence>
<evidence type="ECO:0000256" key="7">
    <source>
        <dbReference type="ARBA" id="ARBA00033999"/>
    </source>
</evidence>